<reference evidence="2 3" key="1">
    <citation type="journal article" date="2019" name="Int. J. Syst. Evol. Microbiol.">
        <title>The Global Catalogue of Microorganisms (GCM) 10K type strain sequencing project: providing services to taxonomists for standard genome sequencing and annotation.</title>
        <authorList>
            <consortium name="The Broad Institute Genomics Platform"/>
            <consortium name="The Broad Institute Genome Sequencing Center for Infectious Disease"/>
            <person name="Wu L."/>
            <person name="Ma J."/>
        </authorList>
    </citation>
    <scope>NUCLEOTIDE SEQUENCE [LARGE SCALE GENOMIC DNA]</scope>
    <source>
        <strain evidence="2 3">CGMCC 1.12554</strain>
    </source>
</reference>
<comment type="caution">
    <text evidence="2">The sequence shown here is derived from an EMBL/GenBank/DDBJ whole genome shotgun (WGS) entry which is preliminary data.</text>
</comment>
<dbReference type="SUPFAM" id="SSF46785">
    <property type="entry name" value="Winged helix' DNA-binding domain"/>
    <property type="match status" value="1"/>
</dbReference>
<dbReference type="Proteomes" id="UP001596545">
    <property type="component" value="Unassembled WGS sequence"/>
</dbReference>
<dbReference type="RefSeq" id="WP_256409871.1">
    <property type="nucleotide sequence ID" value="NZ_JANHDN010000008.1"/>
</dbReference>
<evidence type="ECO:0000256" key="1">
    <source>
        <dbReference type="SAM" id="MobiDB-lite"/>
    </source>
</evidence>
<dbReference type="AlphaFoldDB" id="A0ABD6AMZ5"/>
<dbReference type="InterPro" id="IPR055770">
    <property type="entry name" value="DUF7346"/>
</dbReference>
<name>A0ABD6AMZ5_9EURY</name>
<evidence type="ECO:0000313" key="2">
    <source>
        <dbReference type="EMBL" id="MFC7324704.1"/>
    </source>
</evidence>
<sequence>MQTVRDADGDTYLLVKRSAESSRVRDPATGAERYVDNDELEVVDGESPLATAASGIPAPVRRTMRAVHDDRSLGLLAVVVDEGPLPVIGLLDATDLCESDLHGTVAELRAAGLIDEVEVDGRRGYEATAAATEAIGLLRGGPDGNDAGEDAAAGDAHAEDARSEDA</sequence>
<proteinExistence type="predicted"/>
<dbReference type="EMBL" id="JBHTBL010000006">
    <property type="protein sequence ID" value="MFC7324704.1"/>
    <property type="molecule type" value="Genomic_DNA"/>
</dbReference>
<dbReference type="Pfam" id="PF24037">
    <property type="entry name" value="DUF7346"/>
    <property type="match status" value="1"/>
</dbReference>
<feature type="compositionally biased region" description="Basic and acidic residues" evidence="1">
    <location>
        <begin position="156"/>
        <end position="166"/>
    </location>
</feature>
<evidence type="ECO:0000313" key="3">
    <source>
        <dbReference type="Proteomes" id="UP001596545"/>
    </source>
</evidence>
<evidence type="ECO:0008006" key="4">
    <source>
        <dbReference type="Google" id="ProtNLM"/>
    </source>
</evidence>
<accession>A0ABD6AMZ5</accession>
<gene>
    <name evidence="2" type="ORF">ACFQMF_08935</name>
</gene>
<protein>
    <recommendedName>
        <fullName evidence="4">HTH domain protein</fullName>
    </recommendedName>
</protein>
<feature type="region of interest" description="Disordered" evidence="1">
    <location>
        <begin position="138"/>
        <end position="166"/>
    </location>
</feature>
<dbReference type="InterPro" id="IPR036390">
    <property type="entry name" value="WH_DNA-bd_sf"/>
</dbReference>
<keyword evidence="3" id="KW-1185">Reference proteome</keyword>
<organism evidence="2 3">
    <name type="scientific">Halorubrum rutilum</name>
    <dbReference type="NCBI Taxonomy" id="1364933"/>
    <lineage>
        <taxon>Archaea</taxon>
        <taxon>Methanobacteriati</taxon>
        <taxon>Methanobacteriota</taxon>
        <taxon>Stenosarchaea group</taxon>
        <taxon>Halobacteria</taxon>
        <taxon>Halobacteriales</taxon>
        <taxon>Haloferacaceae</taxon>
        <taxon>Halorubrum</taxon>
    </lineage>
</organism>